<dbReference type="InterPro" id="IPR007460">
    <property type="entry name" value="BrnT_toxin"/>
</dbReference>
<accession>A0A1H6H8V3</accession>
<evidence type="ECO:0000313" key="1">
    <source>
        <dbReference type="EMBL" id="SEH32217.1"/>
    </source>
</evidence>
<sequence length="91" mass="10425">MEYEFDPAKDARNIAERGLSLALAPYVFEGLVHVVDDDRKDYGERRQVAFGLIRGRLFVCVFTDRGKVRRVISLRKANSREIAAYAPKDHV</sequence>
<dbReference type="RefSeq" id="WP_074766837.1">
    <property type="nucleotide sequence ID" value="NZ_FNWO01000004.1"/>
</dbReference>
<name>A0A1H6H8V3_MAGFU</name>
<dbReference type="InterPro" id="IPR038573">
    <property type="entry name" value="BrnT_sf"/>
</dbReference>
<proteinExistence type="predicted"/>
<protein>
    <recommendedName>
        <fullName evidence="3">BrnT family toxin</fullName>
    </recommendedName>
</protein>
<organism evidence="1 2">
    <name type="scientific">Magnetospirillum fulvum</name>
    <name type="common">Rhodospirillum fulvum</name>
    <dbReference type="NCBI Taxonomy" id="1082"/>
    <lineage>
        <taxon>Bacteria</taxon>
        <taxon>Pseudomonadati</taxon>
        <taxon>Pseudomonadota</taxon>
        <taxon>Alphaproteobacteria</taxon>
        <taxon>Rhodospirillales</taxon>
        <taxon>Rhodospirillaceae</taxon>
        <taxon>Magnetospirillum</taxon>
    </lineage>
</organism>
<evidence type="ECO:0000313" key="2">
    <source>
        <dbReference type="Proteomes" id="UP000182983"/>
    </source>
</evidence>
<reference evidence="2" key="1">
    <citation type="submission" date="2016-10" db="EMBL/GenBank/DDBJ databases">
        <authorList>
            <person name="Varghese N."/>
            <person name="Submissions S."/>
        </authorList>
    </citation>
    <scope>NUCLEOTIDE SEQUENCE [LARGE SCALE GENOMIC DNA]</scope>
    <source>
        <strain evidence="2">DSM 13234</strain>
    </source>
</reference>
<dbReference type="EMBL" id="FNWO01000004">
    <property type="protein sequence ID" value="SEH32217.1"/>
    <property type="molecule type" value="Genomic_DNA"/>
</dbReference>
<dbReference type="OrthoDB" id="9798158at2"/>
<dbReference type="Gene3D" id="3.10.450.530">
    <property type="entry name" value="Ribonuclease toxin, BrnT, of type II toxin-antitoxin system"/>
    <property type="match status" value="1"/>
</dbReference>
<evidence type="ECO:0008006" key="3">
    <source>
        <dbReference type="Google" id="ProtNLM"/>
    </source>
</evidence>
<keyword evidence="2" id="KW-1185">Reference proteome</keyword>
<dbReference type="Proteomes" id="UP000182983">
    <property type="component" value="Unassembled WGS sequence"/>
</dbReference>
<dbReference type="Pfam" id="PF04365">
    <property type="entry name" value="BrnT_toxin"/>
    <property type="match status" value="1"/>
</dbReference>
<gene>
    <name evidence="1" type="ORF">SAMN04244559_01201</name>
</gene>
<dbReference type="AlphaFoldDB" id="A0A1H6H8V3"/>